<name>A0ABP9P954_9ACTN</name>
<keyword evidence="2" id="KW-1133">Transmembrane helix</keyword>
<keyword evidence="4" id="KW-1185">Reference proteome</keyword>
<keyword evidence="2" id="KW-0472">Membrane</keyword>
<accession>A0ABP9P954</accession>
<feature type="transmembrane region" description="Helical" evidence="2">
    <location>
        <begin position="62"/>
        <end position="93"/>
    </location>
</feature>
<evidence type="ECO:0000256" key="2">
    <source>
        <dbReference type="SAM" id="Phobius"/>
    </source>
</evidence>
<dbReference type="EMBL" id="BAABKG010000001">
    <property type="protein sequence ID" value="GAA5142715.1"/>
    <property type="molecule type" value="Genomic_DNA"/>
</dbReference>
<reference evidence="4" key="1">
    <citation type="journal article" date="2019" name="Int. J. Syst. Evol. Microbiol.">
        <title>The Global Catalogue of Microorganisms (GCM) 10K type strain sequencing project: providing services to taxonomists for standard genome sequencing and annotation.</title>
        <authorList>
            <consortium name="The Broad Institute Genomics Platform"/>
            <consortium name="The Broad Institute Genome Sequencing Center for Infectious Disease"/>
            <person name="Wu L."/>
            <person name="Ma J."/>
        </authorList>
    </citation>
    <scope>NUCLEOTIDE SEQUENCE [LARGE SCALE GENOMIC DNA]</scope>
    <source>
        <strain evidence="4">JCM 18459</strain>
    </source>
</reference>
<feature type="region of interest" description="Disordered" evidence="1">
    <location>
        <begin position="205"/>
        <end position="283"/>
    </location>
</feature>
<dbReference type="Proteomes" id="UP001500221">
    <property type="component" value="Unassembled WGS sequence"/>
</dbReference>
<comment type="caution">
    <text evidence="3">The sequence shown here is derived from an EMBL/GenBank/DDBJ whole genome shotgun (WGS) entry which is preliminary data.</text>
</comment>
<keyword evidence="2" id="KW-0812">Transmembrane</keyword>
<gene>
    <name evidence="3" type="ORF">GCM10023340_06650</name>
</gene>
<feature type="compositionally biased region" description="Polar residues" evidence="1">
    <location>
        <begin position="272"/>
        <end position="283"/>
    </location>
</feature>
<organism evidence="3 4">
    <name type="scientific">Nocardioides marinquilinus</name>
    <dbReference type="NCBI Taxonomy" id="1210400"/>
    <lineage>
        <taxon>Bacteria</taxon>
        <taxon>Bacillati</taxon>
        <taxon>Actinomycetota</taxon>
        <taxon>Actinomycetes</taxon>
        <taxon>Propionibacteriales</taxon>
        <taxon>Nocardioidaceae</taxon>
        <taxon>Nocardioides</taxon>
    </lineage>
</organism>
<sequence>MNSATGVVSRIESRSRPAGDVVPGVSSSVAAGFVVGFVVGVGAVVLAAAVFAGCVDASAGSVLAGVVLAAAEAADAVVAVVAVVVAGSAVFVVRTGSGAGAVVRAPEPETAAPDTAGPDCSGRGCGFTPRGGTAFLAAGAAFSEVAAPVSAERASKSTTVGAVTSSVSAGSSGSAGAGALAGAGVPASAVRSVAVVVASDGSAEACSPRRQRGNFAMGGSIDHRGRRRLRTRAARRRPPPAGPRNPQVRRRMKGSVPPPVRGCRRRPGGETHCTQVSVCQDRE</sequence>
<feature type="compositionally biased region" description="Basic residues" evidence="1">
    <location>
        <begin position="224"/>
        <end position="238"/>
    </location>
</feature>
<evidence type="ECO:0000256" key="1">
    <source>
        <dbReference type="SAM" id="MobiDB-lite"/>
    </source>
</evidence>
<proteinExistence type="predicted"/>
<evidence type="ECO:0000313" key="3">
    <source>
        <dbReference type="EMBL" id="GAA5142715.1"/>
    </source>
</evidence>
<protein>
    <submittedName>
        <fullName evidence="3">Uncharacterized protein</fullName>
    </submittedName>
</protein>
<feature type="transmembrane region" description="Helical" evidence="2">
    <location>
        <begin position="29"/>
        <end position="55"/>
    </location>
</feature>
<evidence type="ECO:0000313" key="4">
    <source>
        <dbReference type="Proteomes" id="UP001500221"/>
    </source>
</evidence>